<gene>
    <name evidence="9" type="ORF">C5O25_06030</name>
</gene>
<dbReference type="GO" id="GO:0004721">
    <property type="term" value="F:phosphoprotein phosphatase activity"/>
    <property type="evidence" value="ECO:0007669"/>
    <property type="project" value="TreeGrafter"/>
</dbReference>
<dbReference type="Gene3D" id="1.10.287.130">
    <property type="match status" value="1"/>
</dbReference>
<evidence type="ECO:0000313" key="9">
    <source>
        <dbReference type="EMBL" id="PWB07917.1"/>
    </source>
</evidence>
<dbReference type="InterPro" id="IPR003661">
    <property type="entry name" value="HisK_dim/P_dom"/>
</dbReference>
<dbReference type="SUPFAM" id="SSF47384">
    <property type="entry name" value="Homodimeric domain of signal transducing histidine kinase"/>
    <property type="match status" value="1"/>
</dbReference>
<dbReference type="PRINTS" id="PR00344">
    <property type="entry name" value="BCTRLSENSOR"/>
</dbReference>
<evidence type="ECO:0000259" key="8">
    <source>
        <dbReference type="PROSITE" id="PS50109"/>
    </source>
</evidence>
<organism evidence="9 10">
    <name type="scientific">Paramuribaculum intestinale</name>
    <dbReference type="NCBI Taxonomy" id="2094151"/>
    <lineage>
        <taxon>Bacteria</taxon>
        <taxon>Pseudomonadati</taxon>
        <taxon>Bacteroidota</taxon>
        <taxon>Bacteroidia</taxon>
        <taxon>Bacteroidales</taxon>
        <taxon>Muribaculaceae</taxon>
        <taxon>Paramuribaculum</taxon>
    </lineage>
</organism>
<proteinExistence type="predicted"/>
<dbReference type="Pfam" id="PF00512">
    <property type="entry name" value="HisKA"/>
    <property type="match status" value="1"/>
</dbReference>
<dbReference type="Proteomes" id="UP000244925">
    <property type="component" value="Unassembled WGS sequence"/>
</dbReference>
<reference evidence="10" key="1">
    <citation type="submission" date="2018-02" db="EMBL/GenBank/DDBJ databases">
        <authorList>
            <person name="Clavel T."/>
            <person name="Strowig T."/>
        </authorList>
    </citation>
    <scope>NUCLEOTIDE SEQUENCE [LARGE SCALE GENOMIC DNA]</scope>
    <source>
        <strain evidence="10">DSM 100764</strain>
    </source>
</reference>
<evidence type="ECO:0000256" key="3">
    <source>
        <dbReference type="ARBA" id="ARBA00022553"/>
    </source>
</evidence>
<sequence>MASKRQFSYRWRLFIPMLVLMWTGMLVLLYQQYKHESAIRTEQISKELKFINSRIINAYKNDIDMRPFMNFINDYFANSMYEGISVCVYDKEGRLIYNAGDTPIIQDFSEAAERAEFREAEATGEGSNEYQEDDQFFYSAALKSNDGKIYVQTTVPYTMTIGEAIRANTNFWIIFVIFVAMGGICYFSTRYLTKNIGLLRDFATKAADNIETVDETDFPHDELGDISRKIIKLYRDKADAVKKSEREHKIALHAVEEKARIKRQLTNNINHELKTPVGVIKGYLDTIASNPDMDTPTRQRFISRAQDNVERLCILLGDVSTMTRLEEGTGNIPVKEIDFHDIVFTIENDLTASGINGNMKFSYNLPLDCMIRGNATLLTGMISNLIKNAAIHSGGTEMGLDLIVESERYYTFRFYDNGTGVDPQHLPHLFERFYRIDAGRSRKVGGTGLGLPIVKNTVEALGGSISVHNGPMGGLEFLFTLEKWKD</sequence>
<dbReference type="EC" id="2.7.13.3" evidence="2"/>
<dbReference type="InterPro" id="IPR036890">
    <property type="entry name" value="HATPase_C_sf"/>
</dbReference>
<evidence type="ECO:0000256" key="5">
    <source>
        <dbReference type="ARBA" id="ARBA00022777"/>
    </source>
</evidence>
<dbReference type="InterPro" id="IPR003594">
    <property type="entry name" value="HATPase_dom"/>
</dbReference>
<keyword evidence="7" id="KW-0472">Membrane</keyword>
<accession>A0A2V1IVK6</accession>
<keyword evidence="10" id="KW-1185">Reference proteome</keyword>
<comment type="caution">
    <text evidence="9">The sequence shown here is derived from an EMBL/GenBank/DDBJ whole genome shotgun (WGS) entry which is preliminary data.</text>
</comment>
<dbReference type="SUPFAM" id="SSF55874">
    <property type="entry name" value="ATPase domain of HSP90 chaperone/DNA topoisomerase II/histidine kinase"/>
    <property type="match status" value="1"/>
</dbReference>
<dbReference type="Gene3D" id="3.30.565.10">
    <property type="entry name" value="Histidine kinase-like ATPase, C-terminal domain"/>
    <property type="match status" value="1"/>
</dbReference>
<evidence type="ECO:0000256" key="7">
    <source>
        <dbReference type="SAM" id="Phobius"/>
    </source>
</evidence>
<evidence type="ECO:0000313" key="10">
    <source>
        <dbReference type="Proteomes" id="UP000244925"/>
    </source>
</evidence>
<keyword evidence="5" id="KW-0418">Kinase</keyword>
<feature type="transmembrane region" description="Helical" evidence="7">
    <location>
        <begin position="12"/>
        <end position="30"/>
    </location>
</feature>
<dbReference type="GO" id="GO:0016036">
    <property type="term" value="P:cellular response to phosphate starvation"/>
    <property type="evidence" value="ECO:0007669"/>
    <property type="project" value="TreeGrafter"/>
</dbReference>
<keyword evidence="3" id="KW-0597">Phosphoprotein</keyword>
<dbReference type="CDD" id="cd00075">
    <property type="entry name" value="HATPase"/>
    <property type="match status" value="1"/>
</dbReference>
<feature type="transmembrane region" description="Helical" evidence="7">
    <location>
        <begin position="171"/>
        <end position="192"/>
    </location>
</feature>
<dbReference type="RefSeq" id="WP_107035834.1">
    <property type="nucleotide sequence ID" value="NZ_CAONYS010000003.1"/>
</dbReference>
<name>A0A2V1IVK6_9BACT</name>
<keyword evidence="6" id="KW-0902">Two-component regulatory system</keyword>
<dbReference type="EMBL" id="PUBV01000009">
    <property type="protein sequence ID" value="PWB07917.1"/>
    <property type="molecule type" value="Genomic_DNA"/>
</dbReference>
<evidence type="ECO:0000256" key="1">
    <source>
        <dbReference type="ARBA" id="ARBA00000085"/>
    </source>
</evidence>
<keyword evidence="7" id="KW-1133">Transmembrane helix</keyword>
<evidence type="ECO:0000256" key="2">
    <source>
        <dbReference type="ARBA" id="ARBA00012438"/>
    </source>
</evidence>
<dbReference type="SMART" id="SM00387">
    <property type="entry name" value="HATPase_c"/>
    <property type="match status" value="1"/>
</dbReference>
<dbReference type="Pfam" id="PF02518">
    <property type="entry name" value="HATPase_c"/>
    <property type="match status" value="1"/>
</dbReference>
<dbReference type="GO" id="GO:0005886">
    <property type="term" value="C:plasma membrane"/>
    <property type="evidence" value="ECO:0007669"/>
    <property type="project" value="TreeGrafter"/>
</dbReference>
<dbReference type="GeneID" id="93424108"/>
<dbReference type="InterPro" id="IPR036097">
    <property type="entry name" value="HisK_dim/P_sf"/>
</dbReference>
<dbReference type="InterPro" id="IPR004358">
    <property type="entry name" value="Sig_transdc_His_kin-like_C"/>
</dbReference>
<evidence type="ECO:0000256" key="6">
    <source>
        <dbReference type="ARBA" id="ARBA00023012"/>
    </source>
</evidence>
<dbReference type="SMART" id="SM00388">
    <property type="entry name" value="HisKA"/>
    <property type="match status" value="1"/>
</dbReference>
<dbReference type="AlphaFoldDB" id="A0A2V1IVK6"/>
<dbReference type="PANTHER" id="PTHR45453:SF1">
    <property type="entry name" value="PHOSPHATE REGULON SENSOR PROTEIN PHOR"/>
    <property type="match status" value="1"/>
</dbReference>
<dbReference type="GO" id="GO:0000155">
    <property type="term" value="F:phosphorelay sensor kinase activity"/>
    <property type="evidence" value="ECO:0007669"/>
    <property type="project" value="InterPro"/>
</dbReference>
<keyword evidence="7" id="KW-0812">Transmembrane</keyword>
<protein>
    <recommendedName>
        <fullName evidence="2">histidine kinase</fullName>
        <ecNumber evidence="2">2.7.13.3</ecNumber>
    </recommendedName>
</protein>
<feature type="domain" description="Histidine kinase" evidence="8">
    <location>
        <begin position="268"/>
        <end position="485"/>
    </location>
</feature>
<dbReference type="InterPro" id="IPR005467">
    <property type="entry name" value="His_kinase_dom"/>
</dbReference>
<evidence type="ECO:0000256" key="4">
    <source>
        <dbReference type="ARBA" id="ARBA00022679"/>
    </source>
</evidence>
<dbReference type="PANTHER" id="PTHR45453">
    <property type="entry name" value="PHOSPHATE REGULON SENSOR PROTEIN PHOR"/>
    <property type="match status" value="1"/>
</dbReference>
<dbReference type="InterPro" id="IPR050351">
    <property type="entry name" value="BphY/WalK/GraS-like"/>
</dbReference>
<dbReference type="CDD" id="cd00082">
    <property type="entry name" value="HisKA"/>
    <property type="match status" value="1"/>
</dbReference>
<dbReference type="PROSITE" id="PS50109">
    <property type="entry name" value="HIS_KIN"/>
    <property type="match status" value="1"/>
</dbReference>
<keyword evidence="4" id="KW-0808">Transferase</keyword>
<comment type="catalytic activity">
    <reaction evidence="1">
        <text>ATP + protein L-histidine = ADP + protein N-phospho-L-histidine.</text>
        <dbReference type="EC" id="2.7.13.3"/>
    </reaction>
</comment>